<evidence type="ECO:0000313" key="2">
    <source>
        <dbReference type="Proteomes" id="UP000269396"/>
    </source>
</evidence>
<reference evidence="1 2" key="1">
    <citation type="submission" date="2018-11" db="EMBL/GenBank/DDBJ databases">
        <authorList>
            <consortium name="Pathogen Informatics"/>
        </authorList>
    </citation>
    <scope>NUCLEOTIDE SEQUENCE [LARGE SCALE GENOMIC DNA]</scope>
    <source>
        <strain>Denwood</strain>
        <strain evidence="2">Zambia</strain>
    </source>
</reference>
<sequence length="45" mass="4855">MVDITQLETVVVHMAQTITSVKHHHSVLNVQVVQHPGTGASPQAK</sequence>
<gene>
    <name evidence="1" type="ORF">SMTD_LOCUS21328</name>
</gene>
<proteinExistence type="predicted"/>
<protein>
    <submittedName>
        <fullName evidence="1">Uncharacterized protein</fullName>
    </submittedName>
</protein>
<name>A0A183Q3Z2_9TREM</name>
<dbReference type="Proteomes" id="UP000269396">
    <property type="component" value="Unassembled WGS sequence"/>
</dbReference>
<dbReference type="AlphaFoldDB" id="A0A183Q3Z2"/>
<keyword evidence="2" id="KW-1185">Reference proteome</keyword>
<organism evidence="1 2">
    <name type="scientific">Schistosoma mattheei</name>
    <dbReference type="NCBI Taxonomy" id="31246"/>
    <lineage>
        <taxon>Eukaryota</taxon>
        <taxon>Metazoa</taxon>
        <taxon>Spiralia</taxon>
        <taxon>Lophotrochozoa</taxon>
        <taxon>Platyhelminthes</taxon>
        <taxon>Trematoda</taxon>
        <taxon>Digenea</taxon>
        <taxon>Strigeidida</taxon>
        <taxon>Schistosomatoidea</taxon>
        <taxon>Schistosomatidae</taxon>
        <taxon>Schistosoma</taxon>
    </lineage>
</organism>
<evidence type="ECO:0000313" key="1">
    <source>
        <dbReference type="EMBL" id="VDP84640.1"/>
    </source>
</evidence>
<dbReference type="EMBL" id="UZAL01046998">
    <property type="protein sequence ID" value="VDP84640.1"/>
    <property type="molecule type" value="Genomic_DNA"/>
</dbReference>
<accession>A0A183Q3Z2</accession>